<feature type="compositionally biased region" description="Polar residues" evidence="1">
    <location>
        <begin position="28"/>
        <end position="40"/>
    </location>
</feature>
<protein>
    <submittedName>
        <fullName evidence="4">WxL domain-containing protein</fullName>
    </submittedName>
</protein>
<feature type="region of interest" description="Disordered" evidence="1">
    <location>
        <begin position="28"/>
        <end position="75"/>
    </location>
</feature>
<evidence type="ECO:0000256" key="2">
    <source>
        <dbReference type="SAM" id="SignalP"/>
    </source>
</evidence>
<feature type="chain" id="PRO_5040899191" evidence="2">
    <location>
        <begin position="26"/>
        <end position="254"/>
    </location>
</feature>
<sequence>MKKTNILLGSAVLIASLVNGGSVFAATTGTGSQADPKSASTPVTTTLTVPHTNTPKAPTDPTNPTNGLNEQGTVNGEDGNLGIAYYPKAFNFSGQLGASELNLSDVGENNSSHNATYNIGVKDNTHTNNQWSLTAQLTWTKGNLPGAEIKLANMNGTVMQNNNNGTDNFATTNLVSQAPQVVDGESNVSIGQVATRIMSKSDTTVGIGTYDYKLGDLGALKLNIPNATSLHAGDYSGTVTWNLEVTPGTVVGTN</sequence>
<gene>
    <name evidence="4" type="ORF">M3X98_13525</name>
</gene>
<feature type="compositionally biased region" description="Low complexity" evidence="1">
    <location>
        <begin position="41"/>
        <end position="55"/>
    </location>
</feature>
<dbReference type="EMBL" id="JAMWMK010000034">
    <property type="protein sequence ID" value="MDC4249028.1"/>
    <property type="molecule type" value="Genomic_DNA"/>
</dbReference>
<feature type="signal peptide" evidence="2">
    <location>
        <begin position="1"/>
        <end position="25"/>
    </location>
</feature>
<evidence type="ECO:0000259" key="3">
    <source>
        <dbReference type="Pfam" id="PF13731"/>
    </source>
</evidence>
<evidence type="ECO:0000313" key="4">
    <source>
        <dbReference type="EMBL" id="MDC4249028.1"/>
    </source>
</evidence>
<evidence type="ECO:0000256" key="1">
    <source>
        <dbReference type="SAM" id="MobiDB-lite"/>
    </source>
</evidence>
<dbReference type="AlphaFoldDB" id="A0A9X3XYE4"/>
<dbReference type="RefSeq" id="WP_272471511.1">
    <property type="nucleotide sequence ID" value="NZ_JAMWMK010000034.1"/>
</dbReference>
<feature type="compositionally biased region" description="Polar residues" evidence="1">
    <location>
        <begin position="60"/>
        <end position="74"/>
    </location>
</feature>
<comment type="caution">
    <text evidence="4">The sequence shown here is derived from an EMBL/GenBank/DDBJ whole genome shotgun (WGS) entry which is preliminary data.</text>
</comment>
<dbReference type="Pfam" id="PF13731">
    <property type="entry name" value="WxL"/>
    <property type="match status" value="1"/>
</dbReference>
<dbReference type="Proteomes" id="UP001141166">
    <property type="component" value="Unassembled WGS sequence"/>
</dbReference>
<organism evidence="4 5">
    <name type="scientific">Enterococcus faecium</name>
    <name type="common">Streptococcus faecium</name>
    <dbReference type="NCBI Taxonomy" id="1352"/>
    <lineage>
        <taxon>Bacteria</taxon>
        <taxon>Bacillati</taxon>
        <taxon>Bacillota</taxon>
        <taxon>Bacilli</taxon>
        <taxon>Lactobacillales</taxon>
        <taxon>Enterococcaceae</taxon>
        <taxon>Enterococcus</taxon>
    </lineage>
</organism>
<dbReference type="InterPro" id="IPR027994">
    <property type="entry name" value="WxL_dom"/>
</dbReference>
<feature type="domain" description="WxL" evidence="3">
    <location>
        <begin position="43"/>
        <end position="247"/>
    </location>
</feature>
<proteinExistence type="predicted"/>
<name>A0A9X3XYE4_ENTFC</name>
<accession>A0A9X3XYE4</accession>
<keyword evidence="2" id="KW-0732">Signal</keyword>
<reference evidence="4" key="1">
    <citation type="submission" date="2022-05" db="EMBL/GenBank/DDBJ databases">
        <title>Draft genome sequences of Clostridium perfringens strains isolated from Peru.</title>
        <authorList>
            <person name="Hurtado R."/>
            <person name="Lima L."/>
            <person name="Sousa T."/>
            <person name="Jaiswal A.K."/>
            <person name="Tiwari S."/>
            <person name="Maturrano L."/>
            <person name="Brenig B."/>
            <person name="Azevedo V."/>
        </authorList>
    </citation>
    <scope>NUCLEOTIDE SEQUENCE</scope>
    <source>
        <strain evidence="4">CP4</strain>
    </source>
</reference>
<evidence type="ECO:0000313" key="5">
    <source>
        <dbReference type="Proteomes" id="UP001141166"/>
    </source>
</evidence>